<dbReference type="InterPro" id="IPR035980">
    <property type="entry name" value="Ribosomal_bS6_sf"/>
</dbReference>
<dbReference type="Gene3D" id="3.30.70.60">
    <property type="match status" value="1"/>
</dbReference>
<dbReference type="InterPro" id="IPR014717">
    <property type="entry name" value="Transl_elong_EF1B/ribsomal_bS6"/>
</dbReference>
<organism evidence="8 9">
    <name type="scientific">Blumeria hordei</name>
    <name type="common">Barley powdery mildew</name>
    <name type="synonym">Blumeria graminis f. sp. hordei</name>
    <dbReference type="NCBI Taxonomy" id="2867405"/>
    <lineage>
        <taxon>Eukaryota</taxon>
        <taxon>Fungi</taxon>
        <taxon>Dikarya</taxon>
        <taxon>Ascomycota</taxon>
        <taxon>Pezizomycotina</taxon>
        <taxon>Leotiomycetes</taxon>
        <taxon>Erysiphales</taxon>
        <taxon>Erysiphaceae</taxon>
        <taxon>Blumeria</taxon>
    </lineage>
</organism>
<reference evidence="8 9" key="1">
    <citation type="submission" date="2017-11" db="EMBL/GenBank/DDBJ databases">
        <authorList>
            <person name="Kracher B."/>
        </authorList>
    </citation>
    <scope>NUCLEOTIDE SEQUENCE [LARGE SCALE GENOMIC DNA]</scope>
    <source>
        <strain evidence="8 9">RACE1</strain>
    </source>
</reference>
<evidence type="ECO:0000256" key="5">
    <source>
        <dbReference type="ARBA" id="ARBA00023274"/>
    </source>
</evidence>
<evidence type="ECO:0000256" key="6">
    <source>
        <dbReference type="ARBA" id="ARBA00035170"/>
    </source>
</evidence>
<evidence type="ECO:0000256" key="2">
    <source>
        <dbReference type="ARBA" id="ARBA00009512"/>
    </source>
</evidence>
<dbReference type="PANTHER" id="PTHR21011:SF1">
    <property type="entry name" value="SMALL RIBOSOMAL SUBUNIT PROTEIN BS6M"/>
    <property type="match status" value="1"/>
</dbReference>
<dbReference type="FunFam" id="3.30.70.60:FF:000007">
    <property type="entry name" value="37S ribosomal protein Mrp17"/>
    <property type="match status" value="1"/>
</dbReference>
<dbReference type="EMBL" id="UNSH01000042">
    <property type="protein sequence ID" value="SZF02503.1"/>
    <property type="molecule type" value="Genomic_DNA"/>
</dbReference>
<dbReference type="GO" id="GO:0005763">
    <property type="term" value="C:mitochondrial small ribosomal subunit"/>
    <property type="evidence" value="ECO:0007669"/>
    <property type="project" value="TreeGrafter"/>
</dbReference>
<dbReference type="SUPFAM" id="SSF54995">
    <property type="entry name" value="Ribosomal protein S6"/>
    <property type="match status" value="1"/>
</dbReference>
<keyword evidence="4" id="KW-0496">Mitochondrion</keyword>
<evidence type="ECO:0000256" key="3">
    <source>
        <dbReference type="ARBA" id="ARBA00022980"/>
    </source>
</evidence>
<dbReference type="Proteomes" id="UP000275772">
    <property type="component" value="Unassembled WGS sequence"/>
</dbReference>
<comment type="function">
    <text evidence="7">Component of the mitochondrial ribosome (mitoribosome), a dedicated translation machinery responsible for the synthesis of mitochondrial genome-encoded proteins, including at least some of the essential transmembrane subunits of the mitochondrial respiratory chain. The mitoribosomes are attached to the mitochondrial inner membrane and translation products are cotranslationally integrated into the membrane.</text>
</comment>
<dbReference type="GO" id="GO:0006412">
    <property type="term" value="P:translation"/>
    <property type="evidence" value="ECO:0007669"/>
    <property type="project" value="InterPro"/>
</dbReference>
<dbReference type="InterPro" id="IPR000529">
    <property type="entry name" value="Ribosomal_bS6"/>
</dbReference>
<name>A0A383UQ94_BLUHO</name>
<dbReference type="CDD" id="cd15465">
    <property type="entry name" value="bS6_mito"/>
    <property type="match status" value="1"/>
</dbReference>
<keyword evidence="3" id="KW-0689">Ribosomal protein</keyword>
<evidence type="ECO:0000256" key="7">
    <source>
        <dbReference type="ARBA" id="ARBA00037226"/>
    </source>
</evidence>
<proteinExistence type="inferred from homology"/>
<accession>A0A383UQ94</accession>
<evidence type="ECO:0000256" key="4">
    <source>
        <dbReference type="ARBA" id="ARBA00023128"/>
    </source>
</evidence>
<evidence type="ECO:0000256" key="1">
    <source>
        <dbReference type="ARBA" id="ARBA00004173"/>
    </source>
</evidence>
<dbReference type="VEuPathDB" id="FungiDB:BLGHR1_13284"/>
<comment type="similarity">
    <text evidence="2">Belongs to the bacterial ribosomal protein bS6 family.</text>
</comment>
<dbReference type="Pfam" id="PF01250">
    <property type="entry name" value="Ribosomal_S6"/>
    <property type="match status" value="1"/>
</dbReference>
<keyword evidence="5" id="KW-0687">Ribonucleoprotein</keyword>
<dbReference type="GO" id="GO:0070181">
    <property type="term" value="F:small ribosomal subunit rRNA binding"/>
    <property type="evidence" value="ECO:0007669"/>
    <property type="project" value="TreeGrafter"/>
</dbReference>
<gene>
    <name evidence="8" type="ORF">BLGHR1_13284</name>
</gene>
<evidence type="ECO:0000313" key="8">
    <source>
        <dbReference type="EMBL" id="SZF02503.1"/>
    </source>
</evidence>
<dbReference type="GO" id="GO:0003735">
    <property type="term" value="F:structural constituent of ribosome"/>
    <property type="evidence" value="ECO:0007669"/>
    <property type="project" value="InterPro"/>
</dbReference>
<dbReference type="AlphaFoldDB" id="A0A383UQ94"/>
<evidence type="ECO:0000313" key="9">
    <source>
        <dbReference type="Proteomes" id="UP000275772"/>
    </source>
</evidence>
<protein>
    <recommendedName>
        <fullName evidence="6">Small ribosomal subunit protein bS6m</fullName>
    </recommendedName>
</protein>
<dbReference type="PANTHER" id="PTHR21011">
    <property type="entry name" value="MITOCHONDRIAL 28S RIBOSOMAL PROTEIN S6"/>
    <property type="match status" value="1"/>
</dbReference>
<dbReference type="NCBIfam" id="TIGR00166">
    <property type="entry name" value="S6"/>
    <property type="match status" value="1"/>
</dbReference>
<comment type="subcellular location">
    <subcellularLocation>
        <location evidence="1">Mitochondrion</location>
    </subcellularLocation>
</comment>
<sequence length="118" mass="13518">MLYELIAVVRAGNLSWVKEIARTAGSLVVRNGGTIRGIKNWGVFSLPRKTRKHQAMYTEGHYFIMRYDSSIKIQEEIRNTLGLDPRMIKFSSIKLGDGTLEKSSKISGMIPWLQREKF</sequence>